<gene>
    <name evidence="1" type="ordered locus">Namu_0833</name>
</gene>
<evidence type="ECO:0000313" key="2">
    <source>
        <dbReference type="Proteomes" id="UP000002218"/>
    </source>
</evidence>
<dbReference type="STRING" id="479431.Namu_0833"/>
<dbReference type="KEGG" id="nml:Namu_0833"/>
<reference evidence="2" key="1">
    <citation type="submission" date="2009-09" db="EMBL/GenBank/DDBJ databases">
        <title>The complete genome of Nakamurella multipartita DSM 44233.</title>
        <authorList>
            <consortium name="US DOE Joint Genome Institute (JGI-PGF)"/>
            <person name="Lucas S."/>
            <person name="Copeland A."/>
            <person name="Lapidus A."/>
            <person name="Glavina del Rio T."/>
            <person name="Dalin E."/>
            <person name="Tice H."/>
            <person name="Bruce D."/>
            <person name="Goodwin L."/>
            <person name="Pitluck S."/>
            <person name="Kyrpides N."/>
            <person name="Mavromatis K."/>
            <person name="Ivanova N."/>
            <person name="Ovchinnikova G."/>
            <person name="Sims D."/>
            <person name="Meincke L."/>
            <person name="Brettin T."/>
            <person name="Detter J.C."/>
            <person name="Han C."/>
            <person name="Larimer F."/>
            <person name="Land M."/>
            <person name="Hauser L."/>
            <person name="Markowitz V."/>
            <person name="Cheng J.-F."/>
            <person name="Hugenholtz P."/>
            <person name="Woyke T."/>
            <person name="Wu D."/>
            <person name="Klenk H.-P."/>
            <person name="Eisen J.A."/>
        </authorList>
    </citation>
    <scope>NUCLEOTIDE SEQUENCE [LARGE SCALE GENOMIC DNA]</scope>
    <source>
        <strain evidence="2">ATCC 700099 / DSM 44233 / CIP 104796 / JCM 9543 / NBRC 105858 / Y-104</strain>
    </source>
</reference>
<dbReference type="eggNOG" id="COG1051">
    <property type="taxonomic scope" value="Bacteria"/>
</dbReference>
<dbReference type="Proteomes" id="UP000002218">
    <property type="component" value="Chromosome"/>
</dbReference>
<dbReference type="AlphaFoldDB" id="C8X9H6"/>
<reference evidence="1 2" key="2">
    <citation type="journal article" date="2010" name="Stand. Genomic Sci.">
        <title>Complete genome sequence of Nakamurella multipartita type strain (Y-104).</title>
        <authorList>
            <person name="Tice H."/>
            <person name="Mayilraj S."/>
            <person name="Sims D."/>
            <person name="Lapidus A."/>
            <person name="Nolan M."/>
            <person name="Lucas S."/>
            <person name="Glavina Del Rio T."/>
            <person name="Copeland A."/>
            <person name="Cheng J.F."/>
            <person name="Meincke L."/>
            <person name="Bruce D."/>
            <person name="Goodwin L."/>
            <person name="Pitluck S."/>
            <person name="Ivanova N."/>
            <person name="Mavromatis K."/>
            <person name="Ovchinnikova G."/>
            <person name="Pati A."/>
            <person name="Chen A."/>
            <person name="Palaniappan K."/>
            <person name="Land M."/>
            <person name="Hauser L."/>
            <person name="Chang Y.J."/>
            <person name="Jeffries C.D."/>
            <person name="Detter J.C."/>
            <person name="Brettin T."/>
            <person name="Rohde M."/>
            <person name="Goker M."/>
            <person name="Bristow J."/>
            <person name="Eisen J.A."/>
            <person name="Markowitz V."/>
            <person name="Hugenholtz P."/>
            <person name="Kyrpides N.C."/>
            <person name="Klenk H.P."/>
            <person name="Chen F."/>
        </authorList>
    </citation>
    <scope>NUCLEOTIDE SEQUENCE [LARGE SCALE GENOMIC DNA]</scope>
    <source>
        <strain evidence="2">ATCC 700099 / DSM 44233 / CIP 104796 / JCM 9543 / NBRC 105858 / Y-104</strain>
    </source>
</reference>
<evidence type="ECO:0000313" key="1">
    <source>
        <dbReference type="EMBL" id="ACV77244.1"/>
    </source>
</evidence>
<evidence type="ECO:0008006" key="3">
    <source>
        <dbReference type="Google" id="ProtNLM"/>
    </source>
</evidence>
<dbReference type="EMBL" id="CP001737">
    <property type="protein sequence ID" value="ACV77244.1"/>
    <property type="molecule type" value="Genomic_DNA"/>
</dbReference>
<accession>C8X9H6</accession>
<dbReference type="OrthoDB" id="3404294at2"/>
<proteinExistence type="predicted"/>
<protein>
    <recommendedName>
        <fullName evidence="3">NTP pyrophosphohydrolase</fullName>
    </recommendedName>
</protein>
<sequence>MEAVLLVDVANVMGSRPDGWWRDRRSAATRLLTALDPLIGIDVVDPDGQRRRIARVVAVVEGAARGAAPAGSHSVEVIAAPRDGDSTIATQAAQLIGSVAVAAVLVVTADRGLRARLPDAVTIAGPQWLNRLIGR</sequence>
<dbReference type="HOGENOM" id="CLU_098980_1_0_11"/>
<dbReference type="InParanoid" id="C8X9H6"/>
<organism evidence="1 2">
    <name type="scientific">Nakamurella multipartita (strain ATCC 700099 / DSM 44233 / CIP 104796 / JCM 9543 / NBRC 105858 / Y-104)</name>
    <name type="common">Microsphaera multipartita</name>
    <dbReference type="NCBI Taxonomy" id="479431"/>
    <lineage>
        <taxon>Bacteria</taxon>
        <taxon>Bacillati</taxon>
        <taxon>Actinomycetota</taxon>
        <taxon>Actinomycetes</taxon>
        <taxon>Nakamurellales</taxon>
        <taxon>Nakamurellaceae</taxon>
        <taxon>Nakamurella</taxon>
    </lineage>
</organism>
<keyword evidence="2" id="KW-1185">Reference proteome</keyword>
<name>C8X9H6_NAKMY</name>